<accession>A0A225VV01</accession>
<comment type="caution">
    <text evidence="2">The sequence shown here is derived from an EMBL/GenBank/DDBJ whole genome shotgun (WGS) entry which is preliminary data.</text>
</comment>
<organism evidence="2 3">
    <name type="scientific">Phytophthora megakarya</name>
    <dbReference type="NCBI Taxonomy" id="4795"/>
    <lineage>
        <taxon>Eukaryota</taxon>
        <taxon>Sar</taxon>
        <taxon>Stramenopiles</taxon>
        <taxon>Oomycota</taxon>
        <taxon>Peronosporomycetes</taxon>
        <taxon>Peronosporales</taxon>
        <taxon>Peronosporaceae</taxon>
        <taxon>Phytophthora</taxon>
    </lineage>
</organism>
<feature type="domain" description="Tc1-like transposase DDE" evidence="1">
    <location>
        <begin position="9"/>
        <end position="79"/>
    </location>
</feature>
<evidence type="ECO:0000313" key="2">
    <source>
        <dbReference type="EMBL" id="OWZ08718.1"/>
    </source>
</evidence>
<proteinExistence type="predicted"/>
<dbReference type="InterPro" id="IPR036397">
    <property type="entry name" value="RNaseH_sf"/>
</dbReference>
<dbReference type="GO" id="GO:0003676">
    <property type="term" value="F:nucleic acid binding"/>
    <property type="evidence" value="ECO:0007669"/>
    <property type="project" value="InterPro"/>
</dbReference>
<reference evidence="3" key="1">
    <citation type="submission" date="2017-03" db="EMBL/GenBank/DDBJ databases">
        <title>Phytopthora megakarya and P. palmivora, two closely related causual agents of cacao black pod achieved similar genome size and gene model numbers by different mechanisms.</title>
        <authorList>
            <person name="Ali S."/>
            <person name="Shao J."/>
            <person name="Larry D.J."/>
            <person name="Kronmiller B."/>
            <person name="Shen D."/>
            <person name="Strem M.D."/>
            <person name="Melnick R.L."/>
            <person name="Guiltinan M.J."/>
            <person name="Tyler B.M."/>
            <person name="Meinhardt L.W."/>
            <person name="Bailey B.A."/>
        </authorList>
    </citation>
    <scope>NUCLEOTIDE SEQUENCE [LARGE SCALE GENOMIC DNA]</scope>
    <source>
        <strain evidence="3">zdho120</strain>
    </source>
</reference>
<dbReference type="Pfam" id="PF13358">
    <property type="entry name" value="DDE_3"/>
    <property type="match status" value="1"/>
</dbReference>
<dbReference type="InterPro" id="IPR038717">
    <property type="entry name" value="Tc1-like_DDE_dom"/>
</dbReference>
<dbReference type="OrthoDB" id="95648at2759"/>
<evidence type="ECO:0000259" key="1">
    <source>
        <dbReference type="Pfam" id="PF13358"/>
    </source>
</evidence>
<dbReference type="Proteomes" id="UP000198211">
    <property type="component" value="Unassembled WGS sequence"/>
</dbReference>
<dbReference type="Gene3D" id="3.30.420.10">
    <property type="entry name" value="Ribonuclease H-like superfamily/Ribonuclease H"/>
    <property type="match status" value="1"/>
</dbReference>
<name>A0A225VV01_9STRA</name>
<dbReference type="EMBL" id="NBNE01003047">
    <property type="protein sequence ID" value="OWZ08718.1"/>
    <property type="molecule type" value="Genomic_DNA"/>
</dbReference>
<evidence type="ECO:0000313" key="3">
    <source>
        <dbReference type="Proteomes" id="UP000198211"/>
    </source>
</evidence>
<protein>
    <recommendedName>
        <fullName evidence="1">Tc1-like transposase DDE domain-containing protein</fullName>
    </recommendedName>
</protein>
<dbReference type="AlphaFoldDB" id="A0A225VV01"/>
<gene>
    <name evidence="2" type="ORF">PHMEG_00018694</name>
</gene>
<sequence>MAALRSDEYKEHEATKKIAIVTDNAPAHSNVEKLAHQMLAQDEIVNLNKLEMLRLGPYSPIMNPIEGCWNSLKARIKRFAAEPKNEMMIRGECGYFYGAAYEHLERSVYR</sequence>
<keyword evidence="3" id="KW-1185">Reference proteome</keyword>